<evidence type="ECO:0000259" key="6">
    <source>
        <dbReference type="Pfam" id="PF01494"/>
    </source>
</evidence>
<dbReference type="SUPFAM" id="SSF54373">
    <property type="entry name" value="FAD-linked reductases, C-terminal domain"/>
    <property type="match status" value="1"/>
</dbReference>
<evidence type="ECO:0000256" key="4">
    <source>
        <dbReference type="ARBA" id="ARBA00023002"/>
    </source>
</evidence>
<dbReference type="Gene3D" id="3.50.50.60">
    <property type="entry name" value="FAD/NAD(P)-binding domain"/>
    <property type="match status" value="1"/>
</dbReference>
<dbReference type="GO" id="GO:0004497">
    <property type="term" value="F:monooxygenase activity"/>
    <property type="evidence" value="ECO:0007669"/>
    <property type="project" value="UniProtKB-KW"/>
</dbReference>
<dbReference type="InterPro" id="IPR050493">
    <property type="entry name" value="FAD-dep_Monooxygenase_BioMet"/>
</dbReference>
<dbReference type="SUPFAM" id="SSF51905">
    <property type="entry name" value="FAD/NAD(P)-binding domain"/>
    <property type="match status" value="1"/>
</dbReference>
<dbReference type="PANTHER" id="PTHR13789">
    <property type="entry name" value="MONOOXYGENASE"/>
    <property type="match status" value="1"/>
</dbReference>
<dbReference type="PANTHER" id="PTHR13789:SF318">
    <property type="entry name" value="GERANYLGERANYL DIPHOSPHATE REDUCTASE"/>
    <property type="match status" value="1"/>
</dbReference>
<comment type="caution">
    <text evidence="7">The sequence shown here is derived from an EMBL/GenBank/DDBJ whole genome shotgun (WGS) entry which is preliminary data.</text>
</comment>
<dbReference type="Pfam" id="PF01494">
    <property type="entry name" value="FAD_binding_3"/>
    <property type="match status" value="1"/>
</dbReference>
<keyword evidence="5" id="KW-0503">Monooxygenase</keyword>
<dbReference type="EMBL" id="BMIG01000001">
    <property type="protein sequence ID" value="GGA86178.1"/>
    <property type="molecule type" value="Genomic_DNA"/>
</dbReference>
<dbReference type="AlphaFoldDB" id="A0A916S668"/>
<dbReference type="GO" id="GO:0071949">
    <property type="term" value="F:FAD binding"/>
    <property type="evidence" value="ECO:0007669"/>
    <property type="project" value="InterPro"/>
</dbReference>
<dbReference type="PRINTS" id="PR00420">
    <property type="entry name" value="RNGMNOXGNASE"/>
</dbReference>
<feature type="domain" description="FAD-binding" evidence="6">
    <location>
        <begin position="3"/>
        <end position="349"/>
    </location>
</feature>
<keyword evidence="4" id="KW-0560">Oxidoreductase</keyword>
<organism evidence="7 8">
    <name type="scientific">Polaromonas eurypsychrophila</name>
    <dbReference type="NCBI Taxonomy" id="1614635"/>
    <lineage>
        <taxon>Bacteria</taxon>
        <taxon>Pseudomonadati</taxon>
        <taxon>Pseudomonadota</taxon>
        <taxon>Betaproteobacteria</taxon>
        <taxon>Burkholderiales</taxon>
        <taxon>Comamonadaceae</taxon>
        <taxon>Polaromonas</taxon>
    </lineage>
</organism>
<keyword evidence="2" id="KW-0285">Flavoprotein</keyword>
<dbReference type="InterPro" id="IPR036188">
    <property type="entry name" value="FAD/NAD-bd_sf"/>
</dbReference>
<accession>A0A916S668</accession>
<sequence>MKQVLIAGGGIGGLAAALAVVRAGWQVRLYERAAAFSEVGAGIQLGPNVVKVLHGWGMADALASVAAFPQRLEVRSALSGESLARLPLGGAMVQRYGAPYATVHRADLHGLLLHAVQQADVSLKLQHTLSQFTQTADAVTVQSADGAPLECDVLVGADGLWSPVRQWLLGDGPPRSTGHSAYRALVRQADLPEVLRSSQITVWLGPQVHVVQYPVRGGDWLNVVGIVQGKRGDALDGWDHDTDAAGLRAALAGTCSPLQNLVQAIDYWRLWALCDRAPMQGAYQHALGRVALLGDAAHPMRPYLAQGAGMAIEDAAELGRVLARALDPALDVPTMLNRYALNRWERNARVQARAIRNGQIFHASGPVRWGRDASMKLLGERLLDLPWLYGGP</sequence>
<gene>
    <name evidence="7" type="primary">nah</name>
    <name evidence="7" type="ORF">GCM10011496_03480</name>
</gene>
<proteinExistence type="predicted"/>
<dbReference type="RefSeq" id="WP_188705952.1">
    <property type="nucleotide sequence ID" value="NZ_BMIG01000001.1"/>
</dbReference>
<evidence type="ECO:0000256" key="1">
    <source>
        <dbReference type="ARBA" id="ARBA00001974"/>
    </source>
</evidence>
<protein>
    <submittedName>
        <fullName evidence="7">Salicylate hydroxylase</fullName>
    </submittedName>
</protein>
<reference evidence="7" key="1">
    <citation type="journal article" date="2014" name="Int. J. Syst. Evol. Microbiol.">
        <title>Complete genome sequence of Corynebacterium casei LMG S-19264T (=DSM 44701T), isolated from a smear-ripened cheese.</title>
        <authorList>
            <consortium name="US DOE Joint Genome Institute (JGI-PGF)"/>
            <person name="Walter F."/>
            <person name="Albersmeier A."/>
            <person name="Kalinowski J."/>
            <person name="Ruckert C."/>
        </authorList>
    </citation>
    <scope>NUCLEOTIDE SEQUENCE</scope>
    <source>
        <strain evidence="7">CGMCC 1.15322</strain>
    </source>
</reference>
<reference evidence="7" key="2">
    <citation type="submission" date="2020-09" db="EMBL/GenBank/DDBJ databases">
        <authorList>
            <person name="Sun Q."/>
            <person name="Zhou Y."/>
        </authorList>
    </citation>
    <scope>NUCLEOTIDE SEQUENCE</scope>
    <source>
        <strain evidence="7">CGMCC 1.15322</strain>
    </source>
</reference>
<evidence type="ECO:0000256" key="2">
    <source>
        <dbReference type="ARBA" id="ARBA00022630"/>
    </source>
</evidence>
<evidence type="ECO:0000313" key="7">
    <source>
        <dbReference type="EMBL" id="GGA86178.1"/>
    </source>
</evidence>
<dbReference type="InterPro" id="IPR002938">
    <property type="entry name" value="FAD-bd"/>
</dbReference>
<keyword evidence="3" id="KW-0274">FAD</keyword>
<evidence type="ECO:0000256" key="3">
    <source>
        <dbReference type="ARBA" id="ARBA00022827"/>
    </source>
</evidence>
<evidence type="ECO:0000256" key="5">
    <source>
        <dbReference type="ARBA" id="ARBA00023033"/>
    </source>
</evidence>
<name>A0A916S668_9BURK</name>
<dbReference type="Proteomes" id="UP000620596">
    <property type="component" value="Unassembled WGS sequence"/>
</dbReference>
<evidence type="ECO:0000313" key="8">
    <source>
        <dbReference type="Proteomes" id="UP000620596"/>
    </source>
</evidence>
<comment type="cofactor">
    <cofactor evidence="1">
        <name>FAD</name>
        <dbReference type="ChEBI" id="CHEBI:57692"/>
    </cofactor>
</comment>
<keyword evidence="8" id="KW-1185">Reference proteome</keyword>